<dbReference type="Gene3D" id="3.30.1180.10">
    <property type="match status" value="1"/>
</dbReference>
<protein>
    <submittedName>
        <fullName evidence="1">DegV family protein</fullName>
    </submittedName>
</protein>
<gene>
    <name evidence="1" type="ORF">K6978_16275</name>
</gene>
<evidence type="ECO:0000313" key="2">
    <source>
        <dbReference type="Proteomes" id="UP001214201"/>
    </source>
</evidence>
<name>A0ABY7YAL7_9XANT</name>
<reference evidence="1 2" key="1">
    <citation type="submission" date="2021-08" db="EMBL/GenBank/DDBJ databases">
        <title>Genome sequences of Xanthomonas cucurbitae isolates from 5 Midwestern US states.</title>
        <authorList>
            <person name="Hind S.R."/>
        </authorList>
    </citation>
    <scope>NUCLEOTIDE SEQUENCE [LARGE SCALE GENOMIC DNA]</scope>
    <source>
        <strain evidence="1 2">OH_261</strain>
    </source>
</reference>
<sequence>MRCSALDIKPVLRAYRGKAAPVAKRKGFEPSAEKLFGFTVRKIREGLMTPTVCVGYGGELAELRRLPGYAALQAACQSHDVELLESVMSLTGMVNVGKGALAVGFAAAPHGFAA</sequence>
<dbReference type="Pfam" id="PF02645">
    <property type="entry name" value="DegV"/>
    <property type="match status" value="1"/>
</dbReference>
<keyword evidence="2" id="KW-1185">Reference proteome</keyword>
<proteinExistence type="predicted"/>
<accession>A0ABY7YAL7</accession>
<dbReference type="SUPFAM" id="SSF82549">
    <property type="entry name" value="DAK1/DegV-like"/>
    <property type="match status" value="1"/>
</dbReference>
<dbReference type="Proteomes" id="UP001214201">
    <property type="component" value="Chromosome"/>
</dbReference>
<dbReference type="EMBL" id="CP082214">
    <property type="protein sequence ID" value="WDM70918.1"/>
    <property type="molecule type" value="Genomic_DNA"/>
</dbReference>
<organism evidence="1 2">
    <name type="scientific">Xanthomonas cucurbitae</name>
    <dbReference type="NCBI Taxonomy" id="56453"/>
    <lineage>
        <taxon>Bacteria</taxon>
        <taxon>Pseudomonadati</taxon>
        <taxon>Pseudomonadota</taxon>
        <taxon>Gammaproteobacteria</taxon>
        <taxon>Lysobacterales</taxon>
        <taxon>Lysobacteraceae</taxon>
        <taxon>Xanthomonas</taxon>
    </lineage>
</organism>
<dbReference type="InterPro" id="IPR003797">
    <property type="entry name" value="DegV"/>
</dbReference>
<evidence type="ECO:0000313" key="1">
    <source>
        <dbReference type="EMBL" id="WDM70918.1"/>
    </source>
</evidence>
<dbReference type="InterPro" id="IPR043168">
    <property type="entry name" value="DegV_C"/>
</dbReference>